<protein>
    <submittedName>
        <fullName evidence="4">ARID DNA-binding domain-containing protein</fullName>
    </submittedName>
</protein>
<dbReference type="InterPro" id="IPR001278">
    <property type="entry name" value="Arg-tRNA-ligase"/>
</dbReference>
<dbReference type="InterPro" id="IPR036875">
    <property type="entry name" value="Znf_CCHC_sf"/>
</dbReference>
<dbReference type="PANTHER" id="PTHR11956">
    <property type="entry name" value="ARGINYL-TRNA SYNTHETASE"/>
    <property type="match status" value="1"/>
</dbReference>
<dbReference type="Gene3D" id="3.30.1360.70">
    <property type="entry name" value="Arginyl tRNA synthetase N-terminal domain"/>
    <property type="match status" value="1"/>
</dbReference>
<evidence type="ECO:0000313" key="4">
    <source>
        <dbReference type="EMBL" id="GJT50888.1"/>
    </source>
</evidence>
<evidence type="ECO:0000313" key="5">
    <source>
        <dbReference type="Proteomes" id="UP001151760"/>
    </source>
</evidence>
<dbReference type="Gene3D" id="4.10.60.10">
    <property type="entry name" value="Zinc finger, CCHC-type"/>
    <property type="match status" value="1"/>
</dbReference>
<reference evidence="4" key="1">
    <citation type="journal article" date="2022" name="Int. J. Mol. Sci.">
        <title>Draft Genome of Tanacetum Coccineum: Genomic Comparison of Closely Related Tanacetum-Family Plants.</title>
        <authorList>
            <person name="Yamashiro T."/>
            <person name="Shiraishi A."/>
            <person name="Nakayama K."/>
            <person name="Satake H."/>
        </authorList>
    </citation>
    <scope>NUCLEOTIDE SEQUENCE</scope>
</reference>
<evidence type="ECO:0000259" key="3">
    <source>
        <dbReference type="PROSITE" id="PS50158"/>
    </source>
</evidence>
<dbReference type="InterPro" id="IPR035684">
    <property type="entry name" value="ArgRS_core"/>
</dbReference>
<dbReference type="PRINTS" id="PR01038">
    <property type="entry name" value="TRNASYNTHARG"/>
</dbReference>
<dbReference type="InterPro" id="IPR001878">
    <property type="entry name" value="Znf_CCHC"/>
</dbReference>
<keyword evidence="2" id="KW-0030">Aminoacyl-tRNA synthetase</keyword>
<keyword evidence="2" id="KW-0648">Protein biosynthesis</keyword>
<keyword evidence="5" id="KW-1185">Reference proteome</keyword>
<name>A0ABQ5EJF4_9ASTR</name>
<feature type="domain" description="CCHC-type" evidence="3">
    <location>
        <begin position="604"/>
        <end position="619"/>
    </location>
</feature>
<dbReference type="EMBL" id="BQNB010016359">
    <property type="protein sequence ID" value="GJT50888.1"/>
    <property type="molecule type" value="Genomic_DNA"/>
</dbReference>
<evidence type="ECO:0000256" key="1">
    <source>
        <dbReference type="PROSITE-ProRule" id="PRU00047"/>
    </source>
</evidence>
<sequence>MQYRTHSYQKSLHRPQLPISSTSHVVQIDAKLYVTTNNVRDVETSAHIDDDDAHVDVHDDDYVIDDATVALYRENAKKNLDVFDLFDNISTSKIEAAAREKPNININNEAFEVCNDCVFLNFSNKPNGGSDHITIRGKDGSLAMFYLKLKNAVDADLKVEFLAPSMETKVYGSVVAYFGKNFKYSDFDDLYYLTLFKKKRSAFVGSGSLHLMRSALAVPANSSLIIKANLFDNTSVNEILLGTCEITVGLDGKPTVGSIVSKDYSLSVLVNWKLPFEELKIPSSPICHLALTSNSIVSRLTKRIKFGAHSTSSMAGHSTFSMTDPDERNRWSLQEELENVFNASLKRVFNLQEVVSWSISTCTKEDGGDYLCSGVMHIWPELRKARSYRGPKRAGLALKNIMESEYNDMMKSCVVCGPGFVKFKLSRKWIAEGIHRILTAGIDTWVPKLTVKKIVIYCLSQNGGEEMHMGHLRSTIIGETLARVLYHYGVVVILKRIIDKDLPNLNYLDIKKANSTSGKWQRPMKYSYGLHNKWHQSKFLGRPPRRFVHTEFVQRQNKRDREERLGRCMREITRDCRDMLRKKLEEIEAYNASKIENKMIHYNCFYCNMDGHITKTCPSKVKDDALGITQKKYPVDKSMILCFRCRNHGHFANKCPTKHQIQSTVSLKYPEFIHFKTRSIVKGTDEGTWDDYWYVSASTNKHLTSNLNFFVNIKEEFLVEKIEGQKKFLFTYGIGEVLIKNGSNTYLIPGVHYAPETTLNILSINLLRQQGFKLIFEEEKCTLEYMFKTKQGKNLDVDRMKQMHNNYLDDYFESLDKERIDKEEGKARPLEATEQPEVHNFHSFVDFLNLIKKDEIVSREWDAYRSRFDKMVLRVEWKLFVIEQPISLASPTDSEYLRSGKAYNDVIMRSLNICKKRIKKLANRMRENQLAHMSLDEELCGTGMS</sequence>
<dbReference type="GO" id="GO:0003677">
    <property type="term" value="F:DNA binding"/>
    <property type="evidence" value="ECO:0007669"/>
    <property type="project" value="UniProtKB-KW"/>
</dbReference>
<keyword evidence="1" id="KW-0863">Zinc-finger</keyword>
<keyword evidence="2" id="KW-0436">Ligase</keyword>
<dbReference type="InterPro" id="IPR036695">
    <property type="entry name" value="Arg-tRNA-synth_N_sf"/>
</dbReference>
<keyword evidence="1" id="KW-0862">Zinc</keyword>
<dbReference type="Gene3D" id="3.40.50.620">
    <property type="entry name" value="HUPs"/>
    <property type="match status" value="1"/>
</dbReference>
<dbReference type="InterPro" id="IPR014729">
    <property type="entry name" value="Rossmann-like_a/b/a_fold"/>
</dbReference>
<feature type="domain" description="CCHC-type" evidence="3">
    <location>
        <begin position="642"/>
        <end position="656"/>
    </location>
</feature>
<dbReference type="PROSITE" id="PS50158">
    <property type="entry name" value="ZF_CCHC"/>
    <property type="match status" value="2"/>
</dbReference>
<keyword evidence="4" id="KW-0238">DNA-binding</keyword>
<dbReference type="Proteomes" id="UP001151760">
    <property type="component" value="Unassembled WGS sequence"/>
</dbReference>
<gene>
    <name evidence="4" type="ORF">Tco_0977045</name>
</gene>
<dbReference type="Pfam" id="PF00750">
    <property type="entry name" value="tRNA-synt_1d"/>
    <property type="match status" value="1"/>
</dbReference>
<dbReference type="InterPro" id="IPR046533">
    <property type="entry name" value="DUF6598"/>
</dbReference>
<accession>A0ABQ5EJF4</accession>
<keyword evidence="2" id="KW-0547">Nucleotide-binding</keyword>
<dbReference type="Pfam" id="PF22936">
    <property type="entry name" value="Pol_BBD"/>
    <property type="match status" value="1"/>
</dbReference>
<evidence type="ECO:0000256" key="2">
    <source>
        <dbReference type="RuleBase" id="RU363038"/>
    </source>
</evidence>
<reference evidence="4" key="2">
    <citation type="submission" date="2022-01" db="EMBL/GenBank/DDBJ databases">
        <authorList>
            <person name="Yamashiro T."/>
            <person name="Shiraishi A."/>
            <person name="Satake H."/>
            <person name="Nakayama K."/>
        </authorList>
    </citation>
    <scope>NUCLEOTIDE SEQUENCE</scope>
</reference>
<dbReference type="InterPro" id="IPR054722">
    <property type="entry name" value="PolX-like_BBD"/>
</dbReference>
<keyword evidence="2" id="KW-0067">ATP-binding</keyword>
<keyword evidence="1" id="KW-0479">Metal-binding</keyword>
<dbReference type="SUPFAM" id="SSF52374">
    <property type="entry name" value="Nucleotidylyl transferase"/>
    <property type="match status" value="1"/>
</dbReference>
<dbReference type="Pfam" id="PF20241">
    <property type="entry name" value="DUF6598"/>
    <property type="match status" value="1"/>
</dbReference>
<organism evidence="4 5">
    <name type="scientific">Tanacetum coccineum</name>
    <dbReference type="NCBI Taxonomy" id="301880"/>
    <lineage>
        <taxon>Eukaryota</taxon>
        <taxon>Viridiplantae</taxon>
        <taxon>Streptophyta</taxon>
        <taxon>Embryophyta</taxon>
        <taxon>Tracheophyta</taxon>
        <taxon>Spermatophyta</taxon>
        <taxon>Magnoliopsida</taxon>
        <taxon>eudicotyledons</taxon>
        <taxon>Gunneridae</taxon>
        <taxon>Pentapetalae</taxon>
        <taxon>asterids</taxon>
        <taxon>campanulids</taxon>
        <taxon>Asterales</taxon>
        <taxon>Asteraceae</taxon>
        <taxon>Asteroideae</taxon>
        <taxon>Anthemideae</taxon>
        <taxon>Anthemidinae</taxon>
        <taxon>Tanacetum</taxon>
    </lineage>
</organism>
<dbReference type="SUPFAM" id="SSF57756">
    <property type="entry name" value="Retrovirus zinc finger-like domains"/>
    <property type="match status" value="1"/>
</dbReference>
<comment type="similarity">
    <text evidence="2">Belongs to the class-I aminoacyl-tRNA synthetase family.</text>
</comment>
<comment type="caution">
    <text evidence="4">The sequence shown here is derived from an EMBL/GenBank/DDBJ whole genome shotgun (WGS) entry which is preliminary data.</text>
</comment>
<dbReference type="SMART" id="SM00343">
    <property type="entry name" value="ZnF_C2HC"/>
    <property type="match status" value="2"/>
</dbReference>
<proteinExistence type="inferred from homology"/>
<dbReference type="PANTHER" id="PTHR11956:SF5">
    <property type="entry name" value="ARGININE--TRNA LIGASE, CYTOPLASMIC"/>
    <property type="match status" value="1"/>
</dbReference>